<sequence length="51" mass="6177">MVIEQDELFLFMKEMTNLLDEYNRCEDEEIKKLIKEDLLSILQIISPNIFQ</sequence>
<organism evidence="1 2">
    <name type="scientific">Ornithinibacillus caprae</name>
    <dbReference type="NCBI Taxonomy" id="2678566"/>
    <lineage>
        <taxon>Bacteria</taxon>
        <taxon>Bacillati</taxon>
        <taxon>Bacillota</taxon>
        <taxon>Bacilli</taxon>
        <taxon>Bacillales</taxon>
        <taxon>Bacillaceae</taxon>
        <taxon>Ornithinibacillus</taxon>
    </lineage>
</organism>
<dbReference type="AlphaFoldDB" id="A0A6N8FL11"/>
<keyword evidence="2" id="KW-1185">Reference proteome</keyword>
<protein>
    <submittedName>
        <fullName evidence="1">Uncharacterized protein</fullName>
    </submittedName>
</protein>
<dbReference type="Proteomes" id="UP000469125">
    <property type="component" value="Unassembled WGS sequence"/>
</dbReference>
<gene>
    <name evidence="1" type="ORF">GMD78_08800</name>
</gene>
<dbReference type="EMBL" id="WOCA01000005">
    <property type="protein sequence ID" value="MUK88489.1"/>
    <property type="molecule type" value="Genomic_DNA"/>
</dbReference>
<dbReference type="RefSeq" id="WP_155668467.1">
    <property type="nucleotide sequence ID" value="NZ_WOCA01000005.1"/>
</dbReference>
<proteinExistence type="predicted"/>
<accession>A0A6N8FL11</accession>
<comment type="caution">
    <text evidence="1">The sequence shown here is derived from an EMBL/GenBank/DDBJ whole genome shotgun (WGS) entry which is preliminary data.</text>
</comment>
<evidence type="ECO:0000313" key="2">
    <source>
        <dbReference type="Proteomes" id="UP000469125"/>
    </source>
</evidence>
<evidence type="ECO:0000313" key="1">
    <source>
        <dbReference type="EMBL" id="MUK88489.1"/>
    </source>
</evidence>
<name>A0A6N8FL11_9BACI</name>
<reference evidence="1 2" key="1">
    <citation type="submission" date="2019-11" db="EMBL/GenBank/DDBJ databases">
        <authorList>
            <person name="Li X."/>
        </authorList>
    </citation>
    <scope>NUCLEOTIDE SEQUENCE [LARGE SCALE GENOMIC DNA]</scope>
    <source>
        <strain evidence="1 2">L9</strain>
    </source>
</reference>